<reference evidence="1 2" key="1">
    <citation type="submission" date="2016-11" db="EMBL/GenBank/DDBJ databases">
        <authorList>
            <person name="Jaros S."/>
            <person name="Januszkiewicz K."/>
            <person name="Wedrychowicz H."/>
        </authorList>
    </citation>
    <scope>NUCLEOTIDE SEQUENCE [LARGE SCALE GENOMIC DNA]</scope>
</reference>
<organism evidence="1 2">
    <name type="scientific">Microbotryum silenes-dioicae</name>
    <dbReference type="NCBI Taxonomy" id="796604"/>
    <lineage>
        <taxon>Eukaryota</taxon>
        <taxon>Fungi</taxon>
        <taxon>Dikarya</taxon>
        <taxon>Basidiomycota</taxon>
        <taxon>Pucciniomycotina</taxon>
        <taxon>Microbotryomycetes</taxon>
        <taxon>Microbotryales</taxon>
        <taxon>Microbotryaceae</taxon>
        <taxon>Microbotryum</taxon>
    </lineage>
</organism>
<accession>A0A2X0N3H3</accession>
<dbReference type="Proteomes" id="UP000249464">
    <property type="component" value="Unassembled WGS sequence"/>
</dbReference>
<gene>
    <name evidence="1" type="primary">BQ5605_C004g03004</name>
    <name evidence="1" type="ORF">BQ5605_C004G03004</name>
</gene>
<name>A0A2X0N3H3_9BASI</name>
<keyword evidence="2" id="KW-1185">Reference proteome</keyword>
<evidence type="ECO:0000313" key="2">
    <source>
        <dbReference type="Proteomes" id="UP000249464"/>
    </source>
</evidence>
<proteinExistence type="predicted"/>
<evidence type="ECO:0000313" key="1">
    <source>
        <dbReference type="EMBL" id="SGY69377.1"/>
    </source>
</evidence>
<sequence length="358" mass="40468">MYLGCQSRSESVATTALADNLARIHVGWDEAHNLRSALLRILVFAIDQLESTEQRRALANYSLVAKSWTGPAQSLLFGHLVFMDESAVARWLALSDVMLQSPAIDHHNAESVYIDGRGGQVTNVATDHVLRRVRGIKRLRIDFVNNLSTSVFTYPHLDTLTSLTLHIKLPLTYFHGARNRWVDPIRINLPFSLHHFVLGGSYHPLAFIHAVFSNAIRTLESLTTTMQAMQSPSQRALMNDSISRLEALRSFVDFQRSAEDFVGLLARLPSTIEEISTSFVDRNRLRLLTAALGQPHLGRLRSLRFMYMPRGELLSTEAGRDFIAFCRDRRINIVHGHALDYLREEHALASNEQLKSFV</sequence>
<dbReference type="EMBL" id="FQNC01000046">
    <property type="protein sequence ID" value="SGY69377.1"/>
    <property type="molecule type" value="Genomic_DNA"/>
</dbReference>
<dbReference type="AlphaFoldDB" id="A0A2X0N3H3"/>
<protein>
    <submittedName>
        <fullName evidence="1">BQ5605_C004g03004 protein</fullName>
    </submittedName>
</protein>